<comment type="subcellular location">
    <subcellularLocation>
        <location evidence="1">Membrane</location>
        <topology evidence="1">Multi-pass membrane protein</topology>
    </subcellularLocation>
</comment>
<feature type="region of interest" description="Disordered" evidence="6">
    <location>
        <begin position="303"/>
        <end position="331"/>
    </location>
</feature>
<evidence type="ECO:0000256" key="1">
    <source>
        <dbReference type="ARBA" id="ARBA00004141"/>
    </source>
</evidence>
<evidence type="ECO:0000256" key="2">
    <source>
        <dbReference type="ARBA" id="ARBA00022692"/>
    </source>
</evidence>
<comment type="caution">
    <text evidence="9">The sequence shown here is derived from an EMBL/GenBank/DDBJ whole genome shotgun (WGS) entry which is preliminary data.</text>
</comment>
<proteinExistence type="inferred from homology"/>
<dbReference type="AlphaFoldDB" id="A0A3M7G084"/>
<feature type="transmembrane region" description="Helical" evidence="7">
    <location>
        <begin position="229"/>
        <end position="249"/>
    </location>
</feature>
<evidence type="ECO:0000256" key="4">
    <source>
        <dbReference type="ARBA" id="ARBA00023136"/>
    </source>
</evidence>
<dbReference type="OrthoDB" id="5413793at2759"/>
<dbReference type="Pfam" id="PF20684">
    <property type="entry name" value="Fung_rhodopsin"/>
    <property type="match status" value="1"/>
</dbReference>
<dbReference type="Proteomes" id="UP000268823">
    <property type="component" value="Unassembled WGS sequence"/>
</dbReference>
<dbReference type="PANTHER" id="PTHR33048:SF47">
    <property type="entry name" value="INTEGRAL MEMBRANE PROTEIN-RELATED"/>
    <property type="match status" value="1"/>
</dbReference>
<feature type="transmembrane region" description="Helical" evidence="7">
    <location>
        <begin position="37"/>
        <end position="57"/>
    </location>
</feature>
<evidence type="ECO:0000313" key="10">
    <source>
        <dbReference type="Proteomes" id="UP000268823"/>
    </source>
</evidence>
<sequence length="473" mass="53889">MQRNKPMQYTRLPRRIMNMTSLKKDVNVFSSTTPNRAPALIIISIVFFILTTAFFAFRQGWRWAHRQRGMDDVMAACAYTTLLIMTVFGGMATHYGFGKHREDIVPTFPEAMKYFYLYQICYKLIGAFTKLTFCFLYLRIFNNQKTFHRITHAVMAIVAIGSLAFTVGTVFQCLPVHRAWDRRVKGTCISNVAFWYSHAAFNTFFDVIVYLLPIPLIRSLKLRREQKTGVFSIFAFGAFVIAASIVRMVELRQSAHTSDPTWGSMIALIWTEVEANTSVIICCLPALRMPLLDLWHRVQGKASRSRASPTNGTSTTERSARGAAWDGRQHGRRMVDIGGSEQYKLSQDAHHGVRTNITASNVRSDDLQPTNSPGFRNISEQTWYDKVMAVMNQNEELTPAGNDVSRSSSIDELSRTEAAIPPRLELGAIYKTTDVHVSTDPNAARKKMQRDEDYDKKKFPRQMNLMEMLNAER</sequence>
<evidence type="ECO:0000256" key="7">
    <source>
        <dbReference type="SAM" id="Phobius"/>
    </source>
</evidence>
<dbReference type="InterPro" id="IPR049326">
    <property type="entry name" value="Rhodopsin_dom_fungi"/>
</dbReference>
<feature type="domain" description="Rhodopsin" evidence="8">
    <location>
        <begin position="58"/>
        <end position="291"/>
    </location>
</feature>
<keyword evidence="3 7" id="KW-1133">Transmembrane helix</keyword>
<evidence type="ECO:0000256" key="6">
    <source>
        <dbReference type="SAM" id="MobiDB-lite"/>
    </source>
</evidence>
<evidence type="ECO:0000313" key="9">
    <source>
        <dbReference type="EMBL" id="RMY94535.1"/>
    </source>
</evidence>
<organism evidence="9 10">
    <name type="scientific">Hortaea werneckii</name>
    <name type="common">Black yeast</name>
    <name type="synonym">Cladosporium werneckii</name>
    <dbReference type="NCBI Taxonomy" id="91943"/>
    <lineage>
        <taxon>Eukaryota</taxon>
        <taxon>Fungi</taxon>
        <taxon>Dikarya</taxon>
        <taxon>Ascomycota</taxon>
        <taxon>Pezizomycotina</taxon>
        <taxon>Dothideomycetes</taxon>
        <taxon>Dothideomycetidae</taxon>
        <taxon>Mycosphaerellales</taxon>
        <taxon>Teratosphaeriaceae</taxon>
        <taxon>Hortaea</taxon>
    </lineage>
</organism>
<feature type="transmembrane region" description="Helical" evidence="7">
    <location>
        <begin position="117"/>
        <end position="138"/>
    </location>
</feature>
<name>A0A3M7G084_HORWE</name>
<reference evidence="9 10" key="1">
    <citation type="journal article" date="2018" name="BMC Genomics">
        <title>Genomic evidence for intraspecific hybridization in a clonal and extremely halotolerant yeast.</title>
        <authorList>
            <person name="Gostincar C."/>
            <person name="Stajich J.E."/>
            <person name="Zupancic J."/>
            <person name="Zalar P."/>
            <person name="Gunde-Cimerman N."/>
        </authorList>
    </citation>
    <scope>NUCLEOTIDE SEQUENCE [LARGE SCALE GENOMIC DNA]</scope>
    <source>
        <strain evidence="9 10">EXF-2788</strain>
    </source>
</reference>
<dbReference type="PANTHER" id="PTHR33048">
    <property type="entry name" value="PTH11-LIKE INTEGRAL MEMBRANE PROTEIN (AFU_ORTHOLOGUE AFUA_5G11245)"/>
    <property type="match status" value="1"/>
</dbReference>
<dbReference type="VEuPathDB" id="FungiDB:BTJ68_12993"/>
<feature type="compositionally biased region" description="Polar residues" evidence="6">
    <location>
        <begin position="305"/>
        <end position="317"/>
    </location>
</feature>
<dbReference type="InterPro" id="IPR052337">
    <property type="entry name" value="SAT4-like"/>
</dbReference>
<keyword evidence="2 7" id="KW-0812">Transmembrane</keyword>
<evidence type="ECO:0000256" key="3">
    <source>
        <dbReference type="ARBA" id="ARBA00022989"/>
    </source>
</evidence>
<feature type="transmembrane region" description="Helical" evidence="7">
    <location>
        <begin position="192"/>
        <end position="217"/>
    </location>
</feature>
<keyword evidence="4 7" id="KW-0472">Membrane</keyword>
<feature type="transmembrane region" description="Helical" evidence="7">
    <location>
        <begin position="150"/>
        <end position="172"/>
    </location>
</feature>
<comment type="similarity">
    <text evidence="5">Belongs to the SAT4 family.</text>
</comment>
<gene>
    <name evidence="9" type="ORF">D0861_01217</name>
</gene>
<dbReference type="GO" id="GO:0016020">
    <property type="term" value="C:membrane"/>
    <property type="evidence" value="ECO:0007669"/>
    <property type="project" value="UniProtKB-SubCell"/>
</dbReference>
<evidence type="ECO:0000259" key="8">
    <source>
        <dbReference type="Pfam" id="PF20684"/>
    </source>
</evidence>
<evidence type="ECO:0000256" key="5">
    <source>
        <dbReference type="ARBA" id="ARBA00038359"/>
    </source>
</evidence>
<accession>A0A3M7G084</accession>
<dbReference type="EMBL" id="QWIR01000012">
    <property type="protein sequence ID" value="RMY94535.1"/>
    <property type="molecule type" value="Genomic_DNA"/>
</dbReference>
<protein>
    <recommendedName>
        <fullName evidence="8">Rhodopsin domain-containing protein</fullName>
    </recommendedName>
</protein>
<feature type="transmembrane region" description="Helical" evidence="7">
    <location>
        <begin position="77"/>
        <end position="97"/>
    </location>
</feature>